<dbReference type="InterPro" id="IPR001433">
    <property type="entry name" value="OxRdtase_FAD/NAD-bd"/>
</dbReference>
<dbReference type="EMBL" id="JAGVRK010000001">
    <property type="protein sequence ID" value="MBS2969527.1"/>
    <property type="molecule type" value="Genomic_DNA"/>
</dbReference>
<comment type="function">
    <text evidence="13">Functions as a fatty acid monooxygenase.</text>
</comment>
<dbReference type="CDD" id="cd11068">
    <property type="entry name" value="CYP120A1"/>
    <property type="match status" value="1"/>
</dbReference>
<keyword evidence="6 13" id="KW-0479">Metal-binding</keyword>
<dbReference type="SUPFAM" id="SSF52218">
    <property type="entry name" value="Flavoproteins"/>
    <property type="match status" value="1"/>
</dbReference>
<evidence type="ECO:0000256" key="5">
    <source>
        <dbReference type="ARBA" id="ARBA00022643"/>
    </source>
</evidence>
<reference evidence="16 17" key="1">
    <citation type="submission" date="2021-04" db="EMBL/GenBank/DDBJ databases">
        <title>Metabacillus sp. strain KIGAM252 whole genome sequence.</title>
        <authorList>
            <person name="Seo M.-J."/>
            <person name="Cho E.-S."/>
            <person name="Hwang C.Y."/>
            <person name="Yoon D.J."/>
        </authorList>
    </citation>
    <scope>NUCLEOTIDE SEQUENCE [LARGE SCALE GENOMIC DNA]</scope>
    <source>
        <strain evidence="16 17">KIGAM252</strain>
    </source>
</reference>
<comment type="similarity">
    <text evidence="1 13">In the N-terminal section; belongs to the cytochrome P450 family.</text>
</comment>
<dbReference type="Gene3D" id="1.10.630.10">
    <property type="entry name" value="Cytochrome P450"/>
    <property type="match status" value="1"/>
</dbReference>
<dbReference type="Gene3D" id="2.40.30.10">
    <property type="entry name" value="Translation factors"/>
    <property type="match status" value="1"/>
</dbReference>
<dbReference type="InterPro" id="IPR023173">
    <property type="entry name" value="NADPH_Cyt_P450_Rdtase_alpha"/>
</dbReference>
<dbReference type="InterPro" id="IPR023206">
    <property type="entry name" value="Bifunctional_P450_P450_red"/>
</dbReference>
<dbReference type="PROSITE" id="PS51384">
    <property type="entry name" value="FAD_FR"/>
    <property type="match status" value="1"/>
</dbReference>
<dbReference type="PROSITE" id="PS50902">
    <property type="entry name" value="FLAVODOXIN_LIKE"/>
    <property type="match status" value="1"/>
</dbReference>
<keyword evidence="2 13" id="KW-0813">Transport</keyword>
<dbReference type="SUPFAM" id="SSF63380">
    <property type="entry name" value="Riboflavin synthase domain-like"/>
    <property type="match status" value="1"/>
</dbReference>
<evidence type="ECO:0000259" key="15">
    <source>
        <dbReference type="PROSITE" id="PS51384"/>
    </source>
</evidence>
<feature type="domain" description="Flavodoxin-like" evidence="14">
    <location>
        <begin position="489"/>
        <end position="628"/>
    </location>
</feature>
<dbReference type="InterPro" id="IPR029039">
    <property type="entry name" value="Flavoprotein-like_sf"/>
</dbReference>
<comment type="cofactor">
    <cofactor evidence="13">
        <name>FAD</name>
        <dbReference type="ChEBI" id="CHEBI:57692"/>
    </cofactor>
    <cofactor evidence="13">
        <name>FMN</name>
        <dbReference type="ChEBI" id="CHEBI:58210"/>
    </cofactor>
</comment>
<organism evidence="16 17">
    <name type="scientific">Metabacillus flavus</name>
    <dbReference type="NCBI Taxonomy" id="2823519"/>
    <lineage>
        <taxon>Bacteria</taxon>
        <taxon>Bacillati</taxon>
        <taxon>Bacillota</taxon>
        <taxon>Bacilli</taxon>
        <taxon>Bacillales</taxon>
        <taxon>Bacillaceae</taxon>
        <taxon>Metabacillus</taxon>
    </lineage>
</organism>
<dbReference type="CDD" id="cd06206">
    <property type="entry name" value="bifunctional_CYPOR"/>
    <property type="match status" value="1"/>
</dbReference>
<evidence type="ECO:0000256" key="13">
    <source>
        <dbReference type="PIRNR" id="PIRNR000209"/>
    </source>
</evidence>
<dbReference type="SUPFAM" id="SSF52343">
    <property type="entry name" value="Ferredoxin reductase-like, C-terminal NADP-linked domain"/>
    <property type="match status" value="1"/>
</dbReference>
<keyword evidence="3 13" id="KW-0349">Heme</keyword>
<dbReference type="Pfam" id="PF00667">
    <property type="entry name" value="FAD_binding_1"/>
    <property type="match status" value="1"/>
</dbReference>
<keyword evidence="7 13" id="KW-0274">FAD</keyword>
<evidence type="ECO:0000313" key="16">
    <source>
        <dbReference type="EMBL" id="MBS2969527.1"/>
    </source>
</evidence>
<dbReference type="Gene3D" id="3.40.50.80">
    <property type="entry name" value="Nucleotide-binding domain of ferredoxin-NADP reductase (FNR) module"/>
    <property type="match status" value="1"/>
</dbReference>
<feature type="domain" description="FAD-binding FR-type" evidence="15">
    <location>
        <begin position="667"/>
        <end position="898"/>
    </location>
</feature>
<comment type="caution">
    <text evidence="16">The sequence shown here is derived from an EMBL/GenBank/DDBJ whole genome shotgun (WGS) entry which is preliminary data.</text>
</comment>
<dbReference type="InterPro" id="IPR001128">
    <property type="entry name" value="Cyt_P450"/>
</dbReference>
<dbReference type="PRINTS" id="PR00371">
    <property type="entry name" value="FPNCR"/>
</dbReference>
<evidence type="ECO:0000256" key="9">
    <source>
        <dbReference type="ARBA" id="ARBA00023002"/>
    </source>
</evidence>
<evidence type="ECO:0000256" key="1">
    <source>
        <dbReference type="ARBA" id="ARBA00010018"/>
    </source>
</evidence>
<dbReference type="PANTHER" id="PTHR19384:SF17">
    <property type="entry name" value="NADPH--CYTOCHROME P450 REDUCTASE"/>
    <property type="match status" value="1"/>
</dbReference>
<keyword evidence="9 13" id="KW-0560">Oxidoreductase</keyword>
<evidence type="ECO:0000313" key="17">
    <source>
        <dbReference type="Proteomes" id="UP000682403"/>
    </source>
</evidence>
<dbReference type="InterPro" id="IPR017972">
    <property type="entry name" value="Cyt_P450_CS"/>
</dbReference>
<sequence>MNTMSKIPMPDLQGDNGNLPLLNPDKPVQSLMEIAKKMGPIFRLEKPGQSTVYLSGRNLAAEVSDETRFDKSVSQALQNVRAFSGDGLFTSWTHEPNWKKAHNILLPSFSQKAMKGYHHMMADIAIQLVQKWERLNAGDAVDVSEDMTRLTLDTIGLCGFNYRFNSYYKENFHPFIESMTGALGEAMSKLQRTETDEAFLEEKEEAFQQNIQSMFSLVDQLIAERKEQPEKEWADDLLSHMLRSKDPETGEGLSDENIRFQIITFLIAGHETTSGLLSFTFYYLLKNPDVLKKAQEEADRVLTESVPGYKEVKKLKYVQMILNEALRLWPTAPAFSLYAKEDEVIGGEYSIQKGEEVTVLLPQLHRDRSIWGEDAEEFKPERFEDMSTIPPHAFKPFGNGQRACIGQQFALHEATLVMGLLLKHFDFIDHTSYKLDVKETLTLKPNQFTMKVKSRKKWMGFAVQAEEPLKASKAEAVSKPPEDAHQTPLLVLYGSNMGTSEGLAKEFAEKGVQYGFESKAAPLDEYTGRLPQEGAVVIFSASYNGNPPDNAQKFTEWLIGADSNELKGVQYTVFGCGDRNWASTYQRIPHLLDRTLEEKGAIRFAMRGEGDADADFDGDFEAWQEEFWPSAASYFGVQLPAEVPVAGTGLSLEFVTGETAVPLSETYNAFTAEVSAAKELQSEVSGRSTRHIEFLLPEGVSYKEGGHIGIFPENSPEMVNRVLRRFRLNGDEQLLLNGEGASISHLPKNHPIGVRELFSKYVELQEPVTRSQLKILAAVNVCPPHRMELEAMLANYPEEILAKRITVLELLEKYMACELPFDQFLSLLPALKPRYYSISSSPEMSSERVSLTVSVVKDTAWSGTGEYNGVASGYLARLLPGDRVTCFVKEPQSGFERPADPETPIIMVGPGTGIAPFRGFLQGRRALKERGYKLGEAHLYFGCRAREHDYLYEQELLDAEKDGLVTLHTAFSREEGMAKRYVQHLMKEDASHLISLLDLKGHLYICGDGSKMAPDVETVMKESYKTDKNVSEVDAVKWLADLQEQGRFAKDVWAGK</sequence>
<evidence type="ECO:0000256" key="10">
    <source>
        <dbReference type="ARBA" id="ARBA00023004"/>
    </source>
</evidence>
<keyword evidence="5 13" id="KW-0288">FMN</keyword>
<evidence type="ECO:0000256" key="12">
    <source>
        <dbReference type="ARBA" id="ARBA00049342"/>
    </source>
</evidence>
<dbReference type="InterPro" id="IPR001709">
    <property type="entry name" value="Flavoprot_Pyr_Nucl_cyt_Rdtase"/>
</dbReference>
<dbReference type="PANTHER" id="PTHR19384">
    <property type="entry name" value="NITRIC OXIDE SYNTHASE-RELATED"/>
    <property type="match status" value="1"/>
</dbReference>
<dbReference type="RefSeq" id="WP_211558974.1">
    <property type="nucleotide sequence ID" value="NZ_JAGVRK010000001.1"/>
</dbReference>
<dbReference type="InterPro" id="IPR039261">
    <property type="entry name" value="FNR_nucleotide-bd"/>
</dbReference>
<keyword evidence="4 13" id="KW-0285">Flavoprotein</keyword>
<dbReference type="SUPFAM" id="SSF48264">
    <property type="entry name" value="Cytochrome P450"/>
    <property type="match status" value="1"/>
</dbReference>
<keyword evidence="17" id="KW-1185">Reference proteome</keyword>
<dbReference type="PIRSF" id="PIRSF000209">
    <property type="entry name" value="Bifunctional_P450_P450R"/>
    <property type="match status" value="1"/>
</dbReference>
<evidence type="ECO:0000256" key="2">
    <source>
        <dbReference type="ARBA" id="ARBA00022448"/>
    </source>
</evidence>
<dbReference type="InterPro" id="IPR017938">
    <property type="entry name" value="Riboflavin_synthase-like_b-brl"/>
</dbReference>
<proteinExistence type="inferred from homology"/>
<dbReference type="EC" id="1.6.2.4" evidence="13"/>
<dbReference type="EC" id="1.14.14.1" evidence="13"/>
<dbReference type="InterPro" id="IPR008254">
    <property type="entry name" value="Flavodoxin/NO_synth"/>
</dbReference>
<keyword evidence="13" id="KW-0249">Electron transport</keyword>
<evidence type="ECO:0000256" key="4">
    <source>
        <dbReference type="ARBA" id="ARBA00022630"/>
    </source>
</evidence>
<dbReference type="Pfam" id="PF00175">
    <property type="entry name" value="NAD_binding_1"/>
    <property type="match status" value="1"/>
</dbReference>
<dbReference type="Gene3D" id="3.40.50.360">
    <property type="match status" value="1"/>
</dbReference>
<evidence type="ECO:0000256" key="3">
    <source>
        <dbReference type="ARBA" id="ARBA00022617"/>
    </source>
</evidence>
<dbReference type="InterPro" id="IPR003097">
    <property type="entry name" value="CysJ-like_FAD-binding"/>
</dbReference>
<dbReference type="InterPro" id="IPR001094">
    <property type="entry name" value="Flavdoxin-like"/>
</dbReference>
<dbReference type="PROSITE" id="PS00086">
    <property type="entry name" value="CYTOCHROME_P450"/>
    <property type="match status" value="1"/>
</dbReference>
<dbReference type="Proteomes" id="UP000682403">
    <property type="component" value="Unassembled WGS sequence"/>
</dbReference>
<comment type="catalytic activity">
    <reaction evidence="12 13">
        <text>2 oxidized [cytochrome P450] + NADPH = 2 reduced [cytochrome P450] + NADP(+) + H(+)</text>
        <dbReference type="Rhea" id="RHEA:24040"/>
        <dbReference type="Rhea" id="RHEA-COMP:14627"/>
        <dbReference type="Rhea" id="RHEA-COMP:14628"/>
        <dbReference type="ChEBI" id="CHEBI:15378"/>
        <dbReference type="ChEBI" id="CHEBI:55376"/>
        <dbReference type="ChEBI" id="CHEBI:57783"/>
        <dbReference type="ChEBI" id="CHEBI:58349"/>
        <dbReference type="ChEBI" id="CHEBI:60344"/>
        <dbReference type="EC" id="1.6.2.4"/>
    </reaction>
</comment>
<dbReference type="PRINTS" id="PR00369">
    <property type="entry name" value="FLAVODOXIN"/>
</dbReference>
<evidence type="ECO:0000256" key="7">
    <source>
        <dbReference type="ARBA" id="ARBA00022827"/>
    </source>
</evidence>
<keyword evidence="10 13" id="KW-0408">Iron</keyword>
<accession>A0ABS5LFJ4</accession>
<evidence type="ECO:0000256" key="6">
    <source>
        <dbReference type="ARBA" id="ARBA00022723"/>
    </source>
</evidence>
<keyword evidence="8 13" id="KW-0521">NADP</keyword>
<evidence type="ECO:0000256" key="11">
    <source>
        <dbReference type="ARBA" id="ARBA00023033"/>
    </source>
</evidence>
<comment type="cofactor">
    <cofactor evidence="13">
        <name>heme</name>
        <dbReference type="ChEBI" id="CHEBI:30413"/>
    </cofactor>
</comment>
<dbReference type="Pfam" id="PF00258">
    <property type="entry name" value="Flavodoxin_1"/>
    <property type="match status" value="1"/>
</dbReference>
<dbReference type="InterPro" id="IPR036396">
    <property type="entry name" value="Cyt_P450_sf"/>
</dbReference>
<keyword evidence="11 13" id="KW-0503">Monooxygenase</keyword>
<evidence type="ECO:0000259" key="14">
    <source>
        <dbReference type="PROSITE" id="PS50902"/>
    </source>
</evidence>
<dbReference type="Pfam" id="PF00067">
    <property type="entry name" value="p450"/>
    <property type="match status" value="1"/>
</dbReference>
<protein>
    <recommendedName>
        <fullName evidence="13">Bifunctional cytochrome P450/NADPH--P450 reductase</fullName>
    </recommendedName>
    <domain>
        <recommendedName>
            <fullName evidence="13">Cytochrome P450</fullName>
            <ecNumber evidence="13">1.14.14.1</ecNumber>
        </recommendedName>
    </domain>
    <domain>
        <recommendedName>
            <fullName evidence="13">NADPH--cytochrome P450 reductase</fullName>
            <ecNumber evidence="13">1.6.2.4</ecNumber>
        </recommendedName>
    </domain>
</protein>
<gene>
    <name evidence="16" type="ORF">J9317_12200</name>
</gene>
<dbReference type="Gene3D" id="1.20.990.10">
    <property type="entry name" value="NADPH-cytochrome p450 Reductase, Chain A, domain 3"/>
    <property type="match status" value="1"/>
</dbReference>
<comment type="catalytic activity">
    <reaction evidence="13">
        <text>an organic molecule + reduced [NADPH--hemoprotein reductase] + O2 = an alcohol + oxidized [NADPH--hemoprotein reductase] + H2O + H(+)</text>
        <dbReference type="Rhea" id="RHEA:17149"/>
        <dbReference type="Rhea" id="RHEA-COMP:11964"/>
        <dbReference type="Rhea" id="RHEA-COMP:11965"/>
        <dbReference type="ChEBI" id="CHEBI:15377"/>
        <dbReference type="ChEBI" id="CHEBI:15378"/>
        <dbReference type="ChEBI" id="CHEBI:15379"/>
        <dbReference type="ChEBI" id="CHEBI:30879"/>
        <dbReference type="ChEBI" id="CHEBI:57618"/>
        <dbReference type="ChEBI" id="CHEBI:58210"/>
        <dbReference type="ChEBI" id="CHEBI:142491"/>
        <dbReference type="EC" id="1.14.14.1"/>
    </reaction>
</comment>
<dbReference type="InterPro" id="IPR017927">
    <property type="entry name" value="FAD-bd_FR_type"/>
</dbReference>
<evidence type="ECO:0000256" key="8">
    <source>
        <dbReference type="ARBA" id="ARBA00022857"/>
    </source>
</evidence>
<name>A0ABS5LFJ4_9BACI</name>